<dbReference type="PRINTS" id="PR00081">
    <property type="entry name" value="GDHRDH"/>
</dbReference>
<comment type="similarity">
    <text evidence="1">Belongs to the short-chain dehydrogenases/reductases (SDR) family.</text>
</comment>
<dbReference type="Gene3D" id="3.40.50.720">
    <property type="entry name" value="NAD(P)-binding Rossmann-like Domain"/>
    <property type="match status" value="1"/>
</dbReference>
<feature type="domain" description="Ketoreductase" evidence="3">
    <location>
        <begin position="10"/>
        <end position="203"/>
    </location>
</feature>
<dbReference type="FunFam" id="3.40.50.720:FF:000084">
    <property type="entry name" value="Short-chain dehydrogenase reductase"/>
    <property type="match status" value="1"/>
</dbReference>
<dbReference type="RefSeq" id="WP_185043609.1">
    <property type="nucleotide sequence ID" value="NZ_BAABFG010000005.1"/>
</dbReference>
<comment type="caution">
    <text evidence="4">The sequence shown here is derived from an EMBL/GenBank/DDBJ whole genome shotgun (WGS) entry which is preliminary data.</text>
</comment>
<dbReference type="SUPFAM" id="SSF51735">
    <property type="entry name" value="NAD(P)-binding Rossmann-fold domains"/>
    <property type="match status" value="1"/>
</dbReference>
<dbReference type="InterPro" id="IPR020904">
    <property type="entry name" value="Sc_DH/Rdtase_CS"/>
</dbReference>
<dbReference type="EMBL" id="JACHNB010000001">
    <property type="protein sequence ID" value="MBB4743323.1"/>
    <property type="molecule type" value="Genomic_DNA"/>
</dbReference>
<evidence type="ECO:0000256" key="2">
    <source>
        <dbReference type="ARBA" id="ARBA00023002"/>
    </source>
</evidence>
<evidence type="ECO:0000313" key="5">
    <source>
        <dbReference type="Proteomes" id="UP000546162"/>
    </source>
</evidence>
<dbReference type="CDD" id="cd05233">
    <property type="entry name" value="SDR_c"/>
    <property type="match status" value="1"/>
</dbReference>
<dbReference type="GO" id="GO:0016491">
    <property type="term" value="F:oxidoreductase activity"/>
    <property type="evidence" value="ECO:0007669"/>
    <property type="project" value="UniProtKB-KW"/>
</dbReference>
<reference evidence="4 5" key="1">
    <citation type="submission" date="2020-08" db="EMBL/GenBank/DDBJ databases">
        <title>Sequencing the genomes of 1000 actinobacteria strains.</title>
        <authorList>
            <person name="Klenk H.-P."/>
        </authorList>
    </citation>
    <scope>NUCLEOTIDE SEQUENCE [LARGE SCALE GENOMIC DNA]</scope>
    <source>
        <strain evidence="4 5">DSM 45809</strain>
    </source>
</reference>
<accession>A0A7W7H3H2</accession>
<organism evidence="4 5">
    <name type="scientific">Actinoplanes octamycinicus</name>
    <dbReference type="NCBI Taxonomy" id="135948"/>
    <lineage>
        <taxon>Bacteria</taxon>
        <taxon>Bacillati</taxon>
        <taxon>Actinomycetota</taxon>
        <taxon>Actinomycetes</taxon>
        <taxon>Micromonosporales</taxon>
        <taxon>Micromonosporaceae</taxon>
        <taxon>Actinoplanes</taxon>
    </lineage>
</organism>
<dbReference type="InterPro" id="IPR002347">
    <property type="entry name" value="SDR_fam"/>
</dbReference>
<dbReference type="AlphaFoldDB" id="A0A7W7H3H2"/>
<keyword evidence="5" id="KW-1185">Reference proteome</keyword>
<dbReference type="PANTHER" id="PTHR43639:SF1">
    <property type="entry name" value="SHORT-CHAIN DEHYDROGENASE_REDUCTASE FAMILY PROTEIN"/>
    <property type="match status" value="1"/>
</dbReference>
<dbReference type="InterPro" id="IPR036291">
    <property type="entry name" value="NAD(P)-bd_dom_sf"/>
</dbReference>
<protein>
    <submittedName>
        <fullName evidence="4">NAD(P)-dependent dehydrogenase (Short-subunit alcohol dehydrogenase family)</fullName>
    </submittedName>
</protein>
<evidence type="ECO:0000313" key="4">
    <source>
        <dbReference type="EMBL" id="MBB4743323.1"/>
    </source>
</evidence>
<dbReference type="SMART" id="SM00822">
    <property type="entry name" value="PKS_KR"/>
    <property type="match status" value="1"/>
</dbReference>
<dbReference type="PRINTS" id="PR00080">
    <property type="entry name" value="SDRFAMILY"/>
</dbReference>
<dbReference type="PANTHER" id="PTHR43639">
    <property type="entry name" value="OXIDOREDUCTASE, SHORT-CHAIN DEHYDROGENASE/REDUCTASE FAMILY (AFU_ORTHOLOGUE AFUA_5G02870)"/>
    <property type="match status" value="1"/>
</dbReference>
<proteinExistence type="inferred from homology"/>
<sequence length="251" mass="25562">MTAAGALAGRRALVTGGTKGIGRGIVLAMARAGADVVTCHRLDDDSAAALRAELAGLPGKHRVVQADVSRPDDAQRLLTECESALGGLDVLVNNAGAFRPQPYADLGTGAWASTLAGNVTATHQLTQGALRLLAPGSSIVNFGSTVTFVGMAGGVHYTAAKAAIVGYTRSLARELGPQAIRVNVISPGRIDTEALDALGPEEAARQRAIFARFNALGRLGTVAEVAAVAVFLASPVSGYVTGQNIHVDGCV</sequence>
<dbReference type="Pfam" id="PF13561">
    <property type="entry name" value="adh_short_C2"/>
    <property type="match status" value="1"/>
</dbReference>
<dbReference type="Proteomes" id="UP000546162">
    <property type="component" value="Unassembled WGS sequence"/>
</dbReference>
<evidence type="ECO:0000256" key="1">
    <source>
        <dbReference type="ARBA" id="ARBA00006484"/>
    </source>
</evidence>
<evidence type="ECO:0000259" key="3">
    <source>
        <dbReference type="SMART" id="SM00822"/>
    </source>
</evidence>
<gene>
    <name evidence="4" type="ORF">BJY16_006782</name>
</gene>
<dbReference type="InterPro" id="IPR057326">
    <property type="entry name" value="KR_dom"/>
</dbReference>
<name>A0A7W7H3H2_9ACTN</name>
<dbReference type="PROSITE" id="PS00061">
    <property type="entry name" value="ADH_SHORT"/>
    <property type="match status" value="1"/>
</dbReference>
<keyword evidence="2" id="KW-0560">Oxidoreductase</keyword>